<organism evidence="1 2">
    <name type="scientific">Streptomyces graminofaciens</name>
    <dbReference type="NCBI Taxonomy" id="68212"/>
    <lineage>
        <taxon>Bacteria</taxon>
        <taxon>Bacillati</taxon>
        <taxon>Actinomycetota</taxon>
        <taxon>Actinomycetes</taxon>
        <taxon>Kitasatosporales</taxon>
        <taxon>Streptomycetaceae</taxon>
        <taxon>Streptomyces</taxon>
    </lineage>
</organism>
<gene>
    <name evidence="1" type="ORF">SGFS_087580</name>
</gene>
<sequence>MTRRTDIHPDLTRAEVRAPSFSTWRVGTPERQRAAVEAIAGVWQRRDWPAAGGLGYYVYTGHDGTTLLHHAQWAGEQDYAAFVKTRRQERVDEIDIAVPGIERVALDHYTRYRSRERAAGDERVPGLIVTVRVDFEGGAADRRREWVDLVMDAGTEDVESDRGLISAHFHLGKDGTHVLNYAEWESPESYDVAIADQTPTPAWERVKAFPGLKAFTGSRYDYALGLVPD</sequence>
<evidence type="ECO:0000313" key="1">
    <source>
        <dbReference type="EMBL" id="BBC37464.1"/>
    </source>
</evidence>
<dbReference type="RefSeq" id="WP_286257773.1">
    <property type="nucleotide sequence ID" value="NZ_AP018448.1"/>
</dbReference>
<dbReference type="SUPFAM" id="SSF54909">
    <property type="entry name" value="Dimeric alpha+beta barrel"/>
    <property type="match status" value="2"/>
</dbReference>
<reference evidence="1 2" key="1">
    <citation type="journal article" date="2010" name="ChemBioChem">
        <title>Cloning and characterization of the biosynthetic gene cluster of 16-membered macrolide antibiotic FD-891: involvement of a dual functional cytochrome P450 monooxygenase catalyzing epoxidation and hydroxylation.</title>
        <authorList>
            <person name="Kudo F."/>
            <person name="Motegi A."/>
            <person name="Mizoue K."/>
            <person name="Eguchi T."/>
        </authorList>
    </citation>
    <scope>NUCLEOTIDE SEQUENCE [LARGE SCALE GENOMIC DNA]</scope>
    <source>
        <strain evidence="1 2">A-8890</strain>
    </source>
</reference>
<evidence type="ECO:0008006" key="3">
    <source>
        <dbReference type="Google" id="ProtNLM"/>
    </source>
</evidence>
<dbReference type="Gene3D" id="3.30.70.100">
    <property type="match status" value="2"/>
</dbReference>
<evidence type="ECO:0000313" key="2">
    <source>
        <dbReference type="Proteomes" id="UP001321542"/>
    </source>
</evidence>
<reference evidence="1 2" key="2">
    <citation type="journal article" date="2023" name="ChemBioChem">
        <title>Acyltransferase Domain Exchange between Two Independent Type I Polyketide Synthases in the Same Producer Strain of Macrolide Antibiotics.</title>
        <authorList>
            <person name="Kudo F."/>
            <person name="Kishikawa K."/>
            <person name="Tsuboi K."/>
            <person name="Kido T."/>
            <person name="Usui T."/>
            <person name="Hashimoto J."/>
            <person name="Shin-Ya K."/>
            <person name="Miyanaga A."/>
            <person name="Eguchi T."/>
        </authorList>
    </citation>
    <scope>NUCLEOTIDE SEQUENCE [LARGE SCALE GENOMIC DNA]</scope>
    <source>
        <strain evidence="1 2">A-8890</strain>
    </source>
</reference>
<dbReference type="InterPro" id="IPR011008">
    <property type="entry name" value="Dimeric_a/b-barrel"/>
</dbReference>
<dbReference type="EMBL" id="AP018448">
    <property type="protein sequence ID" value="BBC37464.1"/>
    <property type="molecule type" value="Genomic_DNA"/>
</dbReference>
<protein>
    <recommendedName>
        <fullName evidence="3">Antibiotic biosynthesis monooxygenase</fullName>
    </recommendedName>
</protein>
<dbReference type="Proteomes" id="UP001321542">
    <property type="component" value="Chromosome"/>
</dbReference>
<keyword evidence="2" id="KW-1185">Reference proteome</keyword>
<name>A0ABM7FMA2_9ACTN</name>
<proteinExistence type="predicted"/>
<accession>A0ABM7FMA2</accession>